<accession>A0A9P0VZY1</accession>
<dbReference type="GO" id="GO:0000070">
    <property type="term" value="P:mitotic sister chromatid segregation"/>
    <property type="evidence" value="ECO:0007669"/>
    <property type="project" value="InterPro"/>
</dbReference>
<protein>
    <submittedName>
        <fullName evidence="1">Kinetochore-associated protein Nsl1p</fullName>
    </submittedName>
</protein>
<organism evidence="1 2">
    <name type="scientific">[Candida] railenensis</name>
    <dbReference type="NCBI Taxonomy" id="45579"/>
    <lineage>
        <taxon>Eukaryota</taxon>
        <taxon>Fungi</taxon>
        <taxon>Dikarya</taxon>
        <taxon>Ascomycota</taxon>
        <taxon>Saccharomycotina</taxon>
        <taxon>Pichiomycetes</taxon>
        <taxon>Debaryomycetaceae</taxon>
        <taxon>Kurtzmaniella</taxon>
    </lineage>
</organism>
<dbReference type="Proteomes" id="UP000837801">
    <property type="component" value="Unassembled WGS sequence"/>
</dbReference>
<dbReference type="AlphaFoldDB" id="A0A9P0VZY1"/>
<keyword evidence="2" id="KW-1185">Reference proteome</keyword>
<dbReference type="EMBL" id="CAKXYY010000014">
    <property type="protein sequence ID" value="CAH2354014.1"/>
    <property type="molecule type" value="Genomic_DNA"/>
</dbReference>
<name>A0A9P0VZY1_9ASCO</name>
<dbReference type="GO" id="GO:0000444">
    <property type="term" value="C:MIS12/MIND type complex"/>
    <property type="evidence" value="ECO:0007669"/>
    <property type="project" value="TreeGrafter"/>
</dbReference>
<evidence type="ECO:0000313" key="2">
    <source>
        <dbReference type="Proteomes" id="UP000837801"/>
    </source>
</evidence>
<dbReference type="Pfam" id="PF08641">
    <property type="entry name" value="Mis14"/>
    <property type="match status" value="1"/>
</dbReference>
<dbReference type="OrthoDB" id="2135762at2759"/>
<evidence type="ECO:0000313" key="1">
    <source>
        <dbReference type="EMBL" id="CAH2354014.1"/>
    </source>
</evidence>
<reference evidence="1" key="1">
    <citation type="submission" date="2022-03" db="EMBL/GenBank/DDBJ databases">
        <authorList>
            <person name="Legras J.-L."/>
            <person name="Devillers H."/>
            <person name="Grondin C."/>
        </authorList>
    </citation>
    <scope>NUCLEOTIDE SEQUENCE</scope>
    <source>
        <strain evidence="1">CLIB 1423</strain>
    </source>
</reference>
<proteinExistence type="predicted"/>
<sequence>MNNTNDYEKLQLSKQDLKFLYSQIYSKLSYRLNLHLPTSNNDPLKENVVNILEKYLLEVFDMAQNALIVDGEELHLGEIVDESVSATKLRQSKLAEILQINSETKSMSQDEVEPFDQEKNLNLREILQNIEQETIKVTALRRELPKSAKSVYDDLVRRTDSEVTSILEELDGADEISANESKAEDINTSGIDASRLASIQNDYEEALTRLVELKNVLPGQRAEIDRLDETITFLEDLNKSS</sequence>
<gene>
    <name evidence="1" type="ORF">CLIB1423_14S00100</name>
</gene>
<dbReference type="InterPro" id="IPR013950">
    <property type="entry name" value="Mis14/Nsl1"/>
</dbReference>
<dbReference type="PANTHER" id="PTHR31749">
    <property type="entry name" value="KINETOCHORE-ASSOCIATED PROTEIN NSL1 HOMOLOG"/>
    <property type="match status" value="1"/>
</dbReference>
<comment type="caution">
    <text evidence="1">The sequence shown here is derived from an EMBL/GenBank/DDBJ whole genome shotgun (WGS) entry which is preliminary data.</text>
</comment>
<dbReference type="PANTHER" id="PTHR31749:SF3">
    <property type="entry name" value="KINETOCHORE-ASSOCIATED PROTEIN NSL1 HOMOLOG"/>
    <property type="match status" value="1"/>
</dbReference>